<name>A0A6J6Q1R8_9ZZZZ</name>
<gene>
    <name evidence="1" type="ORF">UFOPK2602_00837</name>
</gene>
<evidence type="ECO:0000313" key="1">
    <source>
        <dbReference type="EMBL" id="CAB4705671.1"/>
    </source>
</evidence>
<accession>A0A6J6Q1R8</accession>
<protein>
    <submittedName>
        <fullName evidence="1">Unannotated protein</fullName>
    </submittedName>
</protein>
<proteinExistence type="predicted"/>
<dbReference type="EMBL" id="CAEZXX010000045">
    <property type="protein sequence ID" value="CAB4705671.1"/>
    <property type="molecule type" value="Genomic_DNA"/>
</dbReference>
<reference evidence="1" key="1">
    <citation type="submission" date="2020-05" db="EMBL/GenBank/DDBJ databases">
        <authorList>
            <person name="Chiriac C."/>
            <person name="Salcher M."/>
            <person name="Ghai R."/>
            <person name="Kavagutti S V."/>
        </authorList>
    </citation>
    <scope>NUCLEOTIDE SEQUENCE</scope>
</reference>
<sequence length="58" mass="6419">MPGKYTVQVVKPAGIWKPPGDRRSREWIGRLGSQMRLVSENWVVADLHSEADSGLAGE</sequence>
<dbReference type="AlphaFoldDB" id="A0A6J6Q1R8"/>
<organism evidence="1">
    <name type="scientific">freshwater metagenome</name>
    <dbReference type="NCBI Taxonomy" id="449393"/>
    <lineage>
        <taxon>unclassified sequences</taxon>
        <taxon>metagenomes</taxon>
        <taxon>ecological metagenomes</taxon>
    </lineage>
</organism>